<feature type="compositionally biased region" description="Polar residues" evidence="1">
    <location>
        <begin position="239"/>
        <end position="252"/>
    </location>
</feature>
<feature type="compositionally biased region" description="Low complexity" evidence="1">
    <location>
        <begin position="386"/>
        <end position="399"/>
    </location>
</feature>
<feature type="compositionally biased region" description="Pro residues" evidence="1">
    <location>
        <begin position="254"/>
        <end position="264"/>
    </location>
</feature>
<dbReference type="HOGENOM" id="CLU_690785_0_0_1"/>
<dbReference type="Proteomes" id="UP000008066">
    <property type="component" value="Unassembled WGS sequence"/>
</dbReference>
<feature type="region of interest" description="Disordered" evidence="1">
    <location>
        <begin position="35"/>
        <end position="165"/>
    </location>
</feature>
<feature type="region of interest" description="Disordered" evidence="1">
    <location>
        <begin position="177"/>
        <end position="399"/>
    </location>
</feature>
<dbReference type="RefSeq" id="XP_006697504.1">
    <property type="nucleotide sequence ID" value="XM_006697441.1"/>
</dbReference>
<evidence type="ECO:0000313" key="2">
    <source>
        <dbReference type="EMBL" id="EGS17886.1"/>
    </source>
</evidence>
<feature type="compositionally biased region" description="Polar residues" evidence="1">
    <location>
        <begin position="126"/>
        <end position="143"/>
    </location>
</feature>
<feature type="compositionally biased region" description="Polar residues" evidence="1">
    <location>
        <begin position="153"/>
        <end position="165"/>
    </location>
</feature>
<feature type="compositionally biased region" description="Basic and acidic residues" evidence="1">
    <location>
        <begin position="364"/>
        <end position="373"/>
    </location>
</feature>
<gene>
    <name evidence="2" type="ORF">CTHT_0072440</name>
</gene>
<protein>
    <submittedName>
        <fullName evidence="2">Uncharacterized protein</fullName>
    </submittedName>
</protein>
<dbReference type="EMBL" id="GL988047">
    <property type="protein sequence ID" value="EGS17886.1"/>
    <property type="molecule type" value="Genomic_DNA"/>
</dbReference>
<dbReference type="GeneID" id="18261282"/>
<accession>G0SFX1</accession>
<name>G0SFX1_CHATD</name>
<dbReference type="KEGG" id="cthr:CTHT_0072440"/>
<keyword evidence="3" id="KW-1185">Reference proteome</keyword>
<sequence length="399" mass="43529">MFTLPFLSTRFCRLNQAQPRGRRQQQQARNNLRIHNHSEDRQDHENGEVAHPTPHTPLSDPNPPLHGGASLAVSGSVYPANDWATRSPGRGSPSGSSSSRQKKAAERGTEEEDDLRGSNEMGVTRTPWNTPVGSRGQTPNASPGSEGRERVPQTPNKSSNSWSRSRLATWFGVDGVLDEDQDDLPGLDCDSGKDYSEDMSDEDSSDNNSPNIEPWRFLRAAGPSPSPRRVYQHLRAATSPITGPSSAPNIGSSPPWPPLVPPTPILDDQARTEFKTPSQLTLPESPPPPTAPLPPPLPPGPYPRLAETELYASPPMPGTTMGPGSVWGKKSSPRYAVGRTRASRGRKTNLKGGPLAGMESLARILEKEKDTRRQTRRIRRSRRSRSGSTPVRGTPSRVR</sequence>
<evidence type="ECO:0000313" key="3">
    <source>
        <dbReference type="Proteomes" id="UP000008066"/>
    </source>
</evidence>
<feature type="compositionally biased region" description="Basic residues" evidence="1">
    <location>
        <begin position="374"/>
        <end position="385"/>
    </location>
</feature>
<organism evidence="3">
    <name type="scientific">Chaetomium thermophilum (strain DSM 1495 / CBS 144.50 / IMI 039719)</name>
    <name type="common">Thermochaetoides thermophila</name>
    <dbReference type="NCBI Taxonomy" id="759272"/>
    <lineage>
        <taxon>Eukaryota</taxon>
        <taxon>Fungi</taxon>
        <taxon>Dikarya</taxon>
        <taxon>Ascomycota</taxon>
        <taxon>Pezizomycotina</taxon>
        <taxon>Sordariomycetes</taxon>
        <taxon>Sordariomycetidae</taxon>
        <taxon>Sordariales</taxon>
        <taxon>Chaetomiaceae</taxon>
        <taxon>Thermochaetoides</taxon>
    </lineage>
</organism>
<dbReference type="AlphaFoldDB" id="G0SFX1"/>
<feature type="compositionally biased region" description="Basic and acidic residues" evidence="1">
    <location>
        <begin position="36"/>
        <end position="48"/>
    </location>
</feature>
<feature type="compositionally biased region" description="Pro residues" evidence="1">
    <location>
        <begin position="284"/>
        <end position="302"/>
    </location>
</feature>
<evidence type="ECO:0000256" key="1">
    <source>
        <dbReference type="SAM" id="MobiDB-lite"/>
    </source>
</evidence>
<reference evidence="2 3" key="1">
    <citation type="journal article" date="2011" name="Cell">
        <title>Insight into structure and assembly of the nuclear pore complex by utilizing the genome of a eukaryotic thermophile.</title>
        <authorList>
            <person name="Amlacher S."/>
            <person name="Sarges P."/>
            <person name="Flemming D."/>
            <person name="van Noort V."/>
            <person name="Kunze R."/>
            <person name="Devos D.P."/>
            <person name="Arumugam M."/>
            <person name="Bork P."/>
            <person name="Hurt E."/>
        </authorList>
    </citation>
    <scope>NUCLEOTIDE SEQUENCE [LARGE SCALE GENOMIC DNA]</scope>
    <source>
        <strain evidence="3">DSM 1495 / CBS 144.50 / IMI 039719</strain>
    </source>
</reference>
<proteinExistence type="predicted"/>
<feature type="compositionally biased region" description="Low complexity" evidence="1">
    <location>
        <begin position="86"/>
        <end position="99"/>
    </location>
</feature>